<dbReference type="AlphaFoldDB" id="A0A1Y3B8U5"/>
<dbReference type="EMBL" id="MUJZ01038025">
    <property type="protein sequence ID" value="OTF76328.1"/>
    <property type="molecule type" value="Genomic_DNA"/>
</dbReference>
<evidence type="ECO:0000256" key="1">
    <source>
        <dbReference type="SAM" id="MobiDB-lite"/>
    </source>
</evidence>
<proteinExistence type="predicted"/>
<feature type="compositionally biased region" description="Basic residues" evidence="1">
    <location>
        <begin position="99"/>
        <end position="108"/>
    </location>
</feature>
<accession>A0A1Y3B8U5</accession>
<sequence>MSRYVFHINLNELPMDKTISDRKRELRNKPRLHHIRSVSSANQQSNEMTNTTKINQNHQQQQQHHDQNSRTSSQPDSSKVPVQRLLSNDSTSDNIIGSRHQRTGRHPKISTPLLHLVSVNRHPFRTVV</sequence>
<feature type="compositionally biased region" description="Polar residues" evidence="1">
    <location>
        <begin position="37"/>
        <end position="54"/>
    </location>
</feature>
<keyword evidence="3" id="KW-1185">Reference proteome</keyword>
<name>A0A1Y3B8U5_EURMA</name>
<dbReference type="Proteomes" id="UP000194236">
    <property type="component" value="Unassembled WGS sequence"/>
</dbReference>
<evidence type="ECO:0000313" key="2">
    <source>
        <dbReference type="EMBL" id="OTF76328.1"/>
    </source>
</evidence>
<feature type="region of interest" description="Disordered" evidence="1">
    <location>
        <begin position="26"/>
        <end position="109"/>
    </location>
</feature>
<evidence type="ECO:0000313" key="3">
    <source>
        <dbReference type="Proteomes" id="UP000194236"/>
    </source>
</evidence>
<comment type="caution">
    <text evidence="2">The sequence shown here is derived from an EMBL/GenBank/DDBJ whole genome shotgun (WGS) entry which is preliminary data.</text>
</comment>
<organism evidence="2 3">
    <name type="scientific">Euroglyphus maynei</name>
    <name type="common">Mayne's house dust mite</name>
    <dbReference type="NCBI Taxonomy" id="6958"/>
    <lineage>
        <taxon>Eukaryota</taxon>
        <taxon>Metazoa</taxon>
        <taxon>Ecdysozoa</taxon>
        <taxon>Arthropoda</taxon>
        <taxon>Chelicerata</taxon>
        <taxon>Arachnida</taxon>
        <taxon>Acari</taxon>
        <taxon>Acariformes</taxon>
        <taxon>Sarcoptiformes</taxon>
        <taxon>Astigmata</taxon>
        <taxon>Psoroptidia</taxon>
        <taxon>Analgoidea</taxon>
        <taxon>Pyroglyphidae</taxon>
        <taxon>Pyroglyphinae</taxon>
        <taxon>Euroglyphus</taxon>
    </lineage>
</organism>
<reference evidence="2 3" key="1">
    <citation type="submission" date="2017-03" db="EMBL/GenBank/DDBJ databases">
        <title>Genome Survey of Euroglyphus maynei.</title>
        <authorList>
            <person name="Arlian L.G."/>
            <person name="Morgan M.S."/>
            <person name="Rider S.D."/>
        </authorList>
    </citation>
    <scope>NUCLEOTIDE SEQUENCE [LARGE SCALE GENOMIC DNA]</scope>
    <source>
        <strain evidence="2">Arlian Lab</strain>
        <tissue evidence="2">Whole body</tissue>
    </source>
</reference>
<gene>
    <name evidence="2" type="ORF">BLA29_012171</name>
</gene>
<protein>
    <submittedName>
        <fullName evidence="2">Uncharacterized protein</fullName>
    </submittedName>
</protein>
<feature type="compositionally biased region" description="Polar residues" evidence="1">
    <location>
        <begin position="85"/>
        <end position="95"/>
    </location>
</feature>